<accession>A0A9E8RZJ1</accession>
<dbReference type="KEGG" id="fhl:OE105_08635"/>
<proteinExistence type="predicted"/>
<keyword evidence="2" id="KW-1185">Reference proteome</keyword>
<name>A0A9E8RZJ1_9BACI</name>
<dbReference type="RefSeq" id="WP_275419802.1">
    <property type="nucleotide sequence ID" value="NZ_CP106877.1"/>
</dbReference>
<evidence type="ECO:0000313" key="2">
    <source>
        <dbReference type="Proteomes" id="UP001164726"/>
    </source>
</evidence>
<dbReference type="AlphaFoldDB" id="A0A9E8RZJ1"/>
<gene>
    <name evidence="1" type="ORF">OE105_08635</name>
</gene>
<evidence type="ECO:0000313" key="1">
    <source>
        <dbReference type="EMBL" id="WAA11687.1"/>
    </source>
</evidence>
<dbReference type="InterPro" id="IPR021338">
    <property type="entry name" value="DUF2953"/>
</dbReference>
<sequence>MLFMIGILFFLFFLLFFCDIRLHVSYSYIDDDNRLHINISTCFGLLHFKKSFPSSPSQKPKKRTIDRTIKGRKQEVKTFGDMDYIFHQILQFLQIGKSILKYMRVHQLEWRSAIGMEDAAQTGVFIGLGWTVKGNIIGMISRYTRLKMKPKVHIQPIFNQNIFETFLRCIVRIRLGYAILAGIQILRYWKREIRNIHPENEVKKGG</sequence>
<dbReference type="EMBL" id="CP106877">
    <property type="protein sequence ID" value="WAA11687.1"/>
    <property type="molecule type" value="Genomic_DNA"/>
</dbReference>
<dbReference type="Proteomes" id="UP001164726">
    <property type="component" value="Chromosome"/>
</dbReference>
<organism evidence="1 2">
    <name type="scientific">Fervidibacillus halotolerans</name>
    <dbReference type="NCBI Taxonomy" id="2980027"/>
    <lineage>
        <taxon>Bacteria</taxon>
        <taxon>Bacillati</taxon>
        <taxon>Bacillota</taxon>
        <taxon>Bacilli</taxon>
        <taxon>Bacillales</taxon>
        <taxon>Bacillaceae</taxon>
        <taxon>Fervidibacillus</taxon>
    </lineage>
</organism>
<protein>
    <submittedName>
        <fullName evidence="1">DUF2953 domain-containing protein</fullName>
    </submittedName>
</protein>
<reference evidence="1" key="1">
    <citation type="submission" date="2022-09" db="EMBL/GenBank/DDBJ databases">
        <title>Complete Genomes of Fervidibacillus albus and Fervidibacillus halotolerans isolated from tidal flat sediments.</title>
        <authorList>
            <person name="Kwon K.K."/>
            <person name="Yang S.-H."/>
            <person name="Park M.J."/>
            <person name="Oh H.-M."/>
        </authorList>
    </citation>
    <scope>NUCLEOTIDE SEQUENCE</scope>
    <source>
        <strain evidence="1">MEBiC13594</strain>
    </source>
</reference>
<dbReference type="Pfam" id="PF11167">
    <property type="entry name" value="DUF2953"/>
    <property type="match status" value="1"/>
</dbReference>